<evidence type="ECO:0000256" key="5">
    <source>
        <dbReference type="ARBA" id="ARBA00022679"/>
    </source>
</evidence>
<protein>
    <recommendedName>
        <fullName evidence="7">Protein-L-isoaspartate O-methyltransferase</fullName>
        <ecNumber evidence="7">2.1.1.77</ecNumber>
    </recommendedName>
    <alternativeName>
        <fullName evidence="7">L-isoaspartyl protein carboxyl methyltransferase</fullName>
    </alternativeName>
    <alternativeName>
        <fullName evidence="7">Protein L-isoaspartyl methyltransferase</fullName>
    </alternativeName>
    <alternativeName>
        <fullName evidence="7">Protein-beta-aspartate methyltransferase</fullName>
        <shortName evidence="7">PIMT</shortName>
    </alternativeName>
</protein>
<evidence type="ECO:0000313" key="8">
    <source>
        <dbReference type="EMBL" id="SEP72714.1"/>
    </source>
</evidence>
<evidence type="ECO:0000256" key="7">
    <source>
        <dbReference type="HAMAP-Rule" id="MF_00090"/>
    </source>
</evidence>
<proteinExistence type="inferred from homology"/>
<keyword evidence="9" id="KW-1185">Reference proteome</keyword>
<dbReference type="EMBL" id="FOFO01000004">
    <property type="protein sequence ID" value="SEP72714.1"/>
    <property type="molecule type" value="Genomic_DNA"/>
</dbReference>
<evidence type="ECO:0000256" key="6">
    <source>
        <dbReference type="ARBA" id="ARBA00022691"/>
    </source>
</evidence>
<evidence type="ECO:0000256" key="2">
    <source>
        <dbReference type="ARBA" id="ARBA00005369"/>
    </source>
</evidence>
<dbReference type="GO" id="GO:0004719">
    <property type="term" value="F:protein-L-isoaspartate (D-aspartate) O-methyltransferase activity"/>
    <property type="evidence" value="ECO:0007669"/>
    <property type="project" value="UniProtKB-UniRule"/>
</dbReference>
<evidence type="ECO:0000256" key="3">
    <source>
        <dbReference type="ARBA" id="ARBA00022490"/>
    </source>
</evidence>
<keyword evidence="6 7" id="KW-0949">S-adenosyl-L-methionine</keyword>
<dbReference type="Pfam" id="PF01135">
    <property type="entry name" value="PCMT"/>
    <property type="match status" value="1"/>
</dbReference>
<dbReference type="CDD" id="cd02440">
    <property type="entry name" value="AdoMet_MTases"/>
    <property type="match status" value="1"/>
</dbReference>
<dbReference type="InterPro" id="IPR000682">
    <property type="entry name" value="PCMT"/>
</dbReference>
<evidence type="ECO:0000256" key="1">
    <source>
        <dbReference type="ARBA" id="ARBA00004496"/>
    </source>
</evidence>
<dbReference type="FunFam" id="3.40.50.150:FF:000010">
    <property type="entry name" value="Protein-L-isoaspartate O-methyltransferase"/>
    <property type="match status" value="1"/>
</dbReference>
<comment type="subcellular location">
    <subcellularLocation>
        <location evidence="1 7">Cytoplasm</location>
    </subcellularLocation>
</comment>
<name>A0A1H9A7U2_9GAMM</name>
<accession>A0A1H9A7U2</accession>
<dbReference type="Proteomes" id="UP000199496">
    <property type="component" value="Unassembled WGS sequence"/>
</dbReference>
<dbReference type="PANTHER" id="PTHR11579:SF0">
    <property type="entry name" value="PROTEIN-L-ISOASPARTATE(D-ASPARTATE) O-METHYLTRANSFERASE"/>
    <property type="match status" value="1"/>
</dbReference>
<dbReference type="NCBIfam" id="TIGR00080">
    <property type="entry name" value="pimt"/>
    <property type="match status" value="1"/>
</dbReference>
<dbReference type="GO" id="GO:0032259">
    <property type="term" value="P:methylation"/>
    <property type="evidence" value="ECO:0007669"/>
    <property type="project" value="UniProtKB-KW"/>
</dbReference>
<reference evidence="8 9" key="1">
    <citation type="submission" date="2016-10" db="EMBL/GenBank/DDBJ databases">
        <authorList>
            <person name="de Groot N.N."/>
        </authorList>
    </citation>
    <scope>NUCLEOTIDE SEQUENCE [LARGE SCALE GENOMIC DNA]</scope>
    <source>
        <strain evidence="8 9">B7-7</strain>
    </source>
</reference>
<sequence length="221" mass="24552">MRQHLTGIGMTSQRARDRMVQRLMASGIRDPRVLEVMGATPRHLFVDEALAHQAYENIALPIGFGQTISQPYIVARMTEALIQRDIPQRVLELGTGSGYQAAILAQLVDRVISLERVRPLQRRAREVLSQMGLHNISLRHVDGTLGWPEHAPYDGIVLTAAPRRIPDALLLQLSMGGRLLAPVGDEHDTQSLVCITRTERAFFKENLGPVTFVPLLSGEIL</sequence>
<dbReference type="HAMAP" id="MF_00090">
    <property type="entry name" value="PIMT"/>
    <property type="match status" value="1"/>
</dbReference>
<dbReference type="InterPro" id="IPR029063">
    <property type="entry name" value="SAM-dependent_MTases_sf"/>
</dbReference>
<dbReference type="PANTHER" id="PTHR11579">
    <property type="entry name" value="PROTEIN-L-ISOASPARTATE O-METHYLTRANSFERASE"/>
    <property type="match status" value="1"/>
</dbReference>
<organism evidence="8 9">
    <name type="scientific">Ectothiorhodospira magna</name>
    <dbReference type="NCBI Taxonomy" id="867345"/>
    <lineage>
        <taxon>Bacteria</taxon>
        <taxon>Pseudomonadati</taxon>
        <taxon>Pseudomonadota</taxon>
        <taxon>Gammaproteobacteria</taxon>
        <taxon>Chromatiales</taxon>
        <taxon>Ectothiorhodospiraceae</taxon>
        <taxon>Ectothiorhodospira</taxon>
    </lineage>
</organism>
<dbReference type="AlphaFoldDB" id="A0A1H9A7U2"/>
<dbReference type="Gene3D" id="3.40.50.150">
    <property type="entry name" value="Vaccinia Virus protein VP39"/>
    <property type="match status" value="1"/>
</dbReference>
<dbReference type="SUPFAM" id="SSF53335">
    <property type="entry name" value="S-adenosyl-L-methionine-dependent methyltransferases"/>
    <property type="match status" value="1"/>
</dbReference>
<feature type="active site" evidence="7">
    <location>
        <position position="69"/>
    </location>
</feature>
<evidence type="ECO:0000313" key="9">
    <source>
        <dbReference type="Proteomes" id="UP000199496"/>
    </source>
</evidence>
<dbReference type="EC" id="2.1.1.77" evidence="7"/>
<dbReference type="GO" id="GO:0030091">
    <property type="term" value="P:protein repair"/>
    <property type="evidence" value="ECO:0007669"/>
    <property type="project" value="UniProtKB-UniRule"/>
</dbReference>
<dbReference type="STRING" id="867345.SAMN05421693_10490"/>
<dbReference type="NCBIfam" id="NF001453">
    <property type="entry name" value="PRK00312.1"/>
    <property type="match status" value="1"/>
</dbReference>
<comment type="similarity">
    <text evidence="2 7">Belongs to the methyltransferase superfamily. L-isoaspartyl/D-aspartyl protein methyltransferase family.</text>
</comment>
<comment type="function">
    <text evidence="7">Catalyzes the methyl esterification of L-isoaspartyl residues in peptides and proteins that result from spontaneous decomposition of normal L-aspartyl and L-asparaginyl residues. It plays a role in the repair and/or degradation of damaged proteins.</text>
</comment>
<dbReference type="GO" id="GO:0005737">
    <property type="term" value="C:cytoplasm"/>
    <property type="evidence" value="ECO:0007669"/>
    <property type="project" value="UniProtKB-SubCell"/>
</dbReference>
<comment type="catalytic activity">
    <reaction evidence="7">
        <text>[protein]-L-isoaspartate + S-adenosyl-L-methionine = [protein]-L-isoaspartate alpha-methyl ester + S-adenosyl-L-homocysteine</text>
        <dbReference type="Rhea" id="RHEA:12705"/>
        <dbReference type="Rhea" id="RHEA-COMP:12143"/>
        <dbReference type="Rhea" id="RHEA-COMP:12144"/>
        <dbReference type="ChEBI" id="CHEBI:57856"/>
        <dbReference type="ChEBI" id="CHEBI:59789"/>
        <dbReference type="ChEBI" id="CHEBI:90596"/>
        <dbReference type="ChEBI" id="CHEBI:90598"/>
        <dbReference type="EC" id="2.1.1.77"/>
    </reaction>
</comment>
<evidence type="ECO:0000256" key="4">
    <source>
        <dbReference type="ARBA" id="ARBA00022603"/>
    </source>
</evidence>
<keyword evidence="3 7" id="KW-0963">Cytoplasm</keyword>
<keyword evidence="5 7" id="KW-0808">Transferase</keyword>
<keyword evidence="4 7" id="KW-0489">Methyltransferase</keyword>
<gene>
    <name evidence="7" type="primary">pcm</name>
    <name evidence="8" type="ORF">SAMN05421693_10490</name>
</gene>